<dbReference type="GO" id="GO:0031071">
    <property type="term" value="F:cysteine desulfurase activity"/>
    <property type="evidence" value="ECO:0007669"/>
    <property type="project" value="UniProtKB-EC"/>
</dbReference>
<evidence type="ECO:0000256" key="1">
    <source>
        <dbReference type="ARBA" id="ARBA00001933"/>
    </source>
</evidence>
<keyword evidence="5" id="KW-0001">2Fe-2S</keyword>
<comment type="cofactor">
    <cofactor evidence="1 11">
        <name>pyridoxal 5'-phosphate</name>
        <dbReference type="ChEBI" id="CHEBI:597326"/>
    </cofactor>
</comment>
<dbReference type="Gene3D" id="3.90.1150.10">
    <property type="entry name" value="Aspartate Aminotransferase, domain 1"/>
    <property type="match status" value="1"/>
</dbReference>
<reference evidence="13 14" key="1">
    <citation type="submission" date="2018-08" db="EMBL/GenBank/DDBJ databases">
        <title>A genome reference for cultivated species of the human gut microbiota.</title>
        <authorList>
            <person name="Zou Y."/>
            <person name="Xue W."/>
            <person name="Luo G."/>
        </authorList>
    </citation>
    <scope>NUCLEOTIDE SEQUENCE [LARGE SCALE GENOMIC DNA]</scope>
    <source>
        <strain evidence="13 14">AM25-6</strain>
    </source>
</reference>
<comment type="similarity">
    <text evidence="2">Belongs to the class-V pyridoxal-phosphate-dependent aminotransferase family. NifS/IscS subfamily.</text>
</comment>
<evidence type="ECO:0000256" key="11">
    <source>
        <dbReference type="RuleBase" id="RU004504"/>
    </source>
</evidence>
<evidence type="ECO:0000256" key="9">
    <source>
        <dbReference type="ARBA" id="ARBA00023014"/>
    </source>
</evidence>
<sequence length="384" mass="42868">MRVYLDNAATTRPYKEVREIVDEYNDKYYANASSLHSFGREARKGIEWAREEIAGLINASPREIIFTSGATESDNWAIRGAAYHNKNKGRHIITSAIEHHAVLHTCNQLEKEDFDVTYLPVDSDGNINIRELKDSIREDTILISIMAANNEIGTIEPIKEIGEIAGKKGILFHTDAVQAVGKMDIDVEKMNIDLLSMSAHKIHGPKGVGFLYINKKVILDVFMQGGGQERALRAGTYNAPSIAGFGKAVEIMKKSMNEDVKYIENLRDYFIDDILKNVPDTILNGSREHRLCNNINFTFKGIEGEAFLYALDLEGIACSTGSACTADSGSESHVIDALGDSNKFEVGASVRFSLSKFNTKEEIDYTIEVLKRTVERLRKLSPFY</sequence>
<dbReference type="InterPro" id="IPR000192">
    <property type="entry name" value="Aminotrans_V_dom"/>
</dbReference>
<protein>
    <recommendedName>
        <fullName evidence="3">cysteine desulfurase</fullName>
        <ecNumber evidence="3">2.8.1.7</ecNumber>
    </recommendedName>
</protein>
<keyword evidence="8" id="KW-0408">Iron</keyword>
<dbReference type="EC" id="2.8.1.7" evidence="3"/>
<evidence type="ECO:0000313" key="14">
    <source>
        <dbReference type="Proteomes" id="UP000261212"/>
    </source>
</evidence>
<evidence type="ECO:0000256" key="7">
    <source>
        <dbReference type="ARBA" id="ARBA00022898"/>
    </source>
</evidence>
<dbReference type="InterPro" id="IPR015421">
    <property type="entry name" value="PyrdxlP-dep_Trfase_major"/>
</dbReference>
<dbReference type="Proteomes" id="UP000261212">
    <property type="component" value="Unassembled WGS sequence"/>
</dbReference>
<dbReference type="GO" id="GO:0046872">
    <property type="term" value="F:metal ion binding"/>
    <property type="evidence" value="ECO:0007669"/>
    <property type="project" value="UniProtKB-KW"/>
</dbReference>
<dbReference type="SUPFAM" id="SSF53383">
    <property type="entry name" value="PLP-dependent transferases"/>
    <property type="match status" value="1"/>
</dbReference>
<dbReference type="PANTHER" id="PTHR11601:SF34">
    <property type="entry name" value="CYSTEINE DESULFURASE"/>
    <property type="match status" value="1"/>
</dbReference>
<evidence type="ECO:0000256" key="2">
    <source>
        <dbReference type="ARBA" id="ARBA00006490"/>
    </source>
</evidence>
<comment type="catalytic activity">
    <reaction evidence="10">
        <text>(sulfur carrier)-H + L-cysteine = (sulfur carrier)-SH + L-alanine</text>
        <dbReference type="Rhea" id="RHEA:43892"/>
        <dbReference type="Rhea" id="RHEA-COMP:14737"/>
        <dbReference type="Rhea" id="RHEA-COMP:14739"/>
        <dbReference type="ChEBI" id="CHEBI:29917"/>
        <dbReference type="ChEBI" id="CHEBI:35235"/>
        <dbReference type="ChEBI" id="CHEBI:57972"/>
        <dbReference type="ChEBI" id="CHEBI:64428"/>
        <dbReference type="EC" id="2.8.1.7"/>
    </reaction>
</comment>
<gene>
    <name evidence="13" type="ORF">DW687_11235</name>
</gene>
<dbReference type="InterPro" id="IPR016454">
    <property type="entry name" value="Cysteine_dSase"/>
</dbReference>
<dbReference type="FunFam" id="3.40.640.10:FF:000003">
    <property type="entry name" value="Cysteine desulfurase IscS"/>
    <property type="match status" value="1"/>
</dbReference>
<evidence type="ECO:0000259" key="12">
    <source>
        <dbReference type="Pfam" id="PF00266"/>
    </source>
</evidence>
<dbReference type="InterPro" id="IPR020578">
    <property type="entry name" value="Aminotrans_V_PyrdxlP_BS"/>
</dbReference>
<comment type="caution">
    <text evidence="13">The sequence shown here is derived from an EMBL/GenBank/DDBJ whole genome shotgun (WGS) entry which is preliminary data.</text>
</comment>
<dbReference type="InterPro" id="IPR015422">
    <property type="entry name" value="PyrdxlP-dep_Trfase_small"/>
</dbReference>
<keyword evidence="9" id="KW-0411">Iron-sulfur</keyword>
<keyword evidence="6" id="KW-0479">Metal-binding</keyword>
<name>A0A3E3DUS3_9FIRM</name>
<evidence type="ECO:0000313" key="13">
    <source>
        <dbReference type="EMBL" id="RGD73030.1"/>
    </source>
</evidence>
<dbReference type="EMBL" id="QUSM01000008">
    <property type="protein sequence ID" value="RGD73030.1"/>
    <property type="molecule type" value="Genomic_DNA"/>
</dbReference>
<evidence type="ECO:0000256" key="10">
    <source>
        <dbReference type="ARBA" id="ARBA00050776"/>
    </source>
</evidence>
<dbReference type="AlphaFoldDB" id="A0A3E3DUS3"/>
<dbReference type="PANTHER" id="PTHR11601">
    <property type="entry name" value="CYSTEINE DESULFURYLASE FAMILY MEMBER"/>
    <property type="match status" value="1"/>
</dbReference>
<evidence type="ECO:0000256" key="3">
    <source>
        <dbReference type="ARBA" id="ARBA00012239"/>
    </source>
</evidence>
<evidence type="ECO:0000256" key="8">
    <source>
        <dbReference type="ARBA" id="ARBA00023004"/>
    </source>
</evidence>
<dbReference type="Pfam" id="PF00266">
    <property type="entry name" value="Aminotran_5"/>
    <property type="match status" value="1"/>
</dbReference>
<keyword evidence="4" id="KW-0808">Transferase</keyword>
<dbReference type="RefSeq" id="WP_117532786.1">
    <property type="nucleotide sequence ID" value="NZ_QUSM01000008.1"/>
</dbReference>
<organism evidence="13 14">
    <name type="scientific">Anaerofustis stercorihominis</name>
    <dbReference type="NCBI Taxonomy" id="214853"/>
    <lineage>
        <taxon>Bacteria</taxon>
        <taxon>Bacillati</taxon>
        <taxon>Bacillota</taxon>
        <taxon>Clostridia</taxon>
        <taxon>Eubacteriales</taxon>
        <taxon>Eubacteriaceae</taxon>
        <taxon>Anaerofustis</taxon>
    </lineage>
</organism>
<accession>A0A3E3DUS3</accession>
<evidence type="ECO:0000256" key="5">
    <source>
        <dbReference type="ARBA" id="ARBA00022714"/>
    </source>
</evidence>
<feature type="domain" description="Aminotransferase class V" evidence="12">
    <location>
        <begin position="3"/>
        <end position="365"/>
    </location>
</feature>
<dbReference type="Gene3D" id="3.40.640.10">
    <property type="entry name" value="Type I PLP-dependent aspartate aminotransferase-like (Major domain)"/>
    <property type="match status" value="1"/>
</dbReference>
<dbReference type="NCBIfam" id="NF002806">
    <property type="entry name" value="PRK02948.1"/>
    <property type="match status" value="1"/>
</dbReference>
<keyword evidence="7" id="KW-0663">Pyridoxal phosphate</keyword>
<proteinExistence type="inferred from homology"/>
<dbReference type="PIRSF" id="PIRSF005572">
    <property type="entry name" value="NifS"/>
    <property type="match status" value="1"/>
</dbReference>
<dbReference type="PROSITE" id="PS00595">
    <property type="entry name" value="AA_TRANSFER_CLASS_5"/>
    <property type="match status" value="1"/>
</dbReference>
<dbReference type="InterPro" id="IPR015424">
    <property type="entry name" value="PyrdxlP-dep_Trfase"/>
</dbReference>
<evidence type="ECO:0000256" key="4">
    <source>
        <dbReference type="ARBA" id="ARBA00022679"/>
    </source>
</evidence>
<evidence type="ECO:0000256" key="6">
    <source>
        <dbReference type="ARBA" id="ARBA00022723"/>
    </source>
</evidence>
<dbReference type="GO" id="GO:0051537">
    <property type="term" value="F:2 iron, 2 sulfur cluster binding"/>
    <property type="evidence" value="ECO:0007669"/>
    <property type="project" value="UniProtKB-KW"/>
</dbReference>